<dbReference type="PANTHER" id="PTHR30332:SF24">
    <property type="entry name" value="SECRETIN GSPD-RELATED"/>
    <property type="match status" value="1"/>
</dbReference>
<dbReference type="InterPro" id="IPR005644">
    <property type="entry name" value="NolW-like"/>
</dbReference>
<dbReference type="AlphaFoldDB" id="A0A2J0L4T2"/>
<gene>
    <name evidence="8" type="ORF">COS99_04875</name>
</gene>
<comment type="caution">
    <text evidence="8">The sequence shown here is derived from an EMBL/GenBank/DDBJ whole genome shotgun (WGS) entry which is preliminary data.</text>
</comment>
<dbReference type="EMBL" id="PEWV01000049">
    <property type="protein sequence ID" value="PIU41537.1"/>
    <property type="molecule type" value="Genomic_DNA"/>
</dbReference>
<dbReference type="PANTHER" id="PTHR30332">
    <property type="entry name" value="PROBABLE GENERAL SECRETION PATHWAY PROTEIN D"/>
    <property type="match status" value="1"/>
</dbReference>
<reference evidence="8 9" key="1">
    <citation type="submission" date="2017-09" db="EMBL/GenBank/DDBJ databases">
        <title>Depth-based differentiation of microbial function through sediment-hosted aquifers and enrichment of novel symbionts in the deep terrestrial subsurface.</title>
        <authorList>
            <person name="Probst A.J."/>
            <person name="Ladd B."/>
            <person name="Jarett J.K."/>
            <person name="Geller-Mcgrath D.E."/>
            <person name="Sieber C.M."/>
            <person name="Emerson J.B."/>
            <person name="Anantharaman K."/>
            <person name="Thomas B.C."/>
            <person name="Malmstrom R."/>
            <person name="Stieglmeier M."/>
            <person name="Klingl A."/>
            <person name="Woyke T."/>
            <person name="Ryan C.M."/>
            <person name="Banfield J.F."/>
        </authorList>
    </citation>
    <scope>NUCLEOTIDE SEQUENCE [LARGE SCALE GENOMIC DNA]</scope>
    <source>
        <strain evidence="8">CG07_land_8_20_14_0_80_42_15</strain>
    </source>
</reference>
<evidence type="ECO:0000259" key="6">
    <source>
        <dbReference type="Pfam" id="PF00263"/>
    </source>
</evidence>
<dbReference type="InterPro" id="IPR038591">
    <property type="entry name" value="NolW-like_sf"/>
</dbReference>
<comment type="similarity">
    <text evidence="4">Belongs to the bacterial secretin family.</text>
</comment>
<dbReference type="GO" id="GO:0009279">
    <property type="term" value="C:cell outer membrane"/>
    <property type="evidence" value="ECO:0007669"/>
    <property type="project" value="UniProtKB-SubCell"/>
</dbReference>
<dbReference type="InterPro" id="IPR001775">
    <property type="entry name" value="GspD/PilQ"/>
</dbReference>
<feature type="non-terminal residue" evidence="8">
    <location>
        <position position="1"/>
    </location>
</feature>
<comment type="subcellular location">
    <subcellularLocation>
        <location evidence="5">Cell outer membrane</location>
    </subcellularLocation>
    <subcellularLocation>
        <location evidence="1">Membrane</location>
    </subcellularLocation>
</comment>
<evidence type="ECO:0000256" key="3">
    <source>
        <dbReference type="ARBA" id="ARBA00023136"/>
    </source>
</evidence>
<dbReference type="PRINTS" id="PR00811">
    <property type="entry name" value="BCTERIALGSPD"/>
</dbReference>
<evidence type="ECO:0000256" key="4">
    <source>
        <dbReference type="RuleBase" id="RU004003"/>
    </source>
</evidence>
<keyword evidence="5" id="KW-0813">Transport</keyword>
<evidence type="ECO:0000313" key="8">
    <source>
        <dbReference type="EMBL" id="PIU41537.1"/>
    </source>
</evidence>
<evidence type="ECO:0000256" key="2">
    <source>
        <dbReference type="ARBA" id="ARBA00022729"/>
    </source>
</evidence>
<accession>A0A2J0L4T2</accession>
<organism evidence="8 9">
    <name type="scientific">Candidatus Aquitaenariimonas noxiae</name>
    <dbReference type="NCBI Taxonomy" id="1974741"/>
    <lineage>
        <taxon>Bacteria</taxon>
        <taxon>Pseudomonadati</taxon>
        <taxon>Candidatus Omnitrophota</taxon>
        <taxon>Candidatus Aquitaenariimonas</taxon>
    </lineage>
</organism>
<dbReference type="Pfam" id="PF00263">
    <property type="entry name" value="Secretin"/>
    <property type="match status" value="1"/>
</dbReference>
<dbReference type="GO" id="GO:0015627">
    <property type="term" value="C:type II protein secretion system complex"/>
    <property type="evidence" value="ECO:0007669"/>
    <property type="project" value="TreeGrafter"/>
</dbReference>
<keyword evidence="3" id="KW-0472">Membrane</keyword>
<dbReference type="Gene3D" id="3.30.1370.120">
    <property type="match status" value="1"/>
</dbReference>
<evidence type="ECO:0000313" key="9">
    <source>
        <dbReference type="Proteomes" id="UP000230052"/>
    </source>
</evidence>
<name>A0A2J0L4T2_9BACT</name>
<dbReference type="InterPro" id="IPR004846">
    <property type="entry name" value="T2SS/T3SS_dom"/>
</dbReference>
<dbReference type="Pfam" id="PF03958">
    <property type="entry name" value="Secretin_N"/>
    <property type="match status" value="1"/>
</dbReference>
<evidence type="ECO:0000256" key="5">
    <source>
        <dbReference type="RuleBase" id="RU004004"/>
    </source>
</evidence>
<protein>
    <submittedName>
        <fullName evidence="8">Uncharacterized protein</fullName>
    </submittedName>
</protein>
<keyword evidence="2" id="KW-0732">Signal</keyword>
<dbReference type="Proteomes" id="UP000230052">
    <property type="component" value="Unassembled WGS sequence"/>
</dbReference>
<feature type="domain" description="Type II/III secretion system secretin-like" evidence="6">
    <location>
        <begin position="123"/>
        <end position="292"/>
    </location>
</feature>
<evidence type="ECO:0000259" key="7">
    <source>
        <dbReference type="Pfam" id="PF03958"/>
    </source>
</evidence>
<dbReference type="InterPro" id="IPR050810">
    <property type="entry name" value="Bact_Secretion_Sys_Channel"/>
</dbReference>
<proteinExistence type="inferred from homology"/>
<evidence type="ECO:0000256" key="1">
    <source>
        <dbReference type="ARBA" id="ARBA00004370"/>
    </source>
</evidence>
<feature type="domain" description="NolW-like" evidence="7">
    <location>
        <begin position="6"/>
        <end position="46"/>
    </location>
</feature>
<sequence length="311" mass="34264">SRRLDEKKTGMVSSDERNRQVIVTALPERMTEAEEIIKSLDKKTKQVLMEVRILKVVLTDDFNMGIDWERVFTEVNKHGLHFAEDFPFPTDANVPTTFFKIGIGNDTDAGISGHNYSVIIKVLKEFGEIRNLSSPSIAVIDGEEAKIHVGSTEAYVTTTIETGGTTATTAAQVQFIDVGVQLVVTPIINDEGYVTMKIKPEVSSKDGDIEYYIAAKVKNTVPLLAKTTAETTIMVKDGNTIIIGGLRKDEKQKTVDKLPILGDIPLLGAAFRKVVEELEKSELVVFITPHIISGDEEAADAERKPKGLRSY</sequence>
<dbReference type="GO" id="GO:0009306">
    <property type="term" value="P:protein secretion"/>
    <property type="evidence" value="ECO:0007669"/>
    <property type="project" value="InterPro"/>
</dbReference>